<dbReference type="Proteomes" id="UP000054558">
    <property type="component" value="Unassembled WGS sequence"/>
</dbReference>
<accession>A0A1Y1I3B3</accession>
<dbReference type="EMBL" id="DF237183">
    <property type="protein sequence ID" value="GAQ85425.1"/>
    <property type="molecule type" value="Genomic_DNA"/>
</dbReference>
<evidence type="ECO:0000313" key="3">
    <source>
        <dbReference type="Proteomes" id="UP000054558"/>
    </source>
</evidence>
<evidence type="ECO:0000256" key="1">
    <source>
        <dbReference type="SAM" id="MobiDB-lite"/>
    </source>
</evidence>
<feature type="compositionally biased region" description="Low complexity" evidence="1">
    <location>
        <begin position="283"/>
        <end position="294"/>
    </location>
</feature>
<name>A0A1Y1I3B3_KLENI</name>
<gene>
    <name evidence="2" type="ORF">KFL_002340150</name>
</gene>
<feature type="region of interest" description="Disordered" evidence="1">
    <location>
        <begin position="29"/>
        <end position="95"/>
    </location>
</feature>
<feature type="compositionally biased region" description="Low complexity" evidence="1">
    <location>
        <begin position="255"/>
        <end position="266"/>
    </location>
</feature>
<reference evidence="2 3" key="1">
    <citation type="journal article" date="2014" name="Nat. Commun.">
        <title>Klebsormidium flaccidum genome reveals primary factors for plant terrestrial adaptation.</title>
        <authorList>
            <person name="Hori K."/>
            <person name="Maruyama F."/>
            <person name="Fujisawa T."/>
            <person name="Togashi T."/>
            <person name="Yamamoto N."/>
            <person name="Seo M."/>
            <person name="Sato S."/>
            <person name="Yamada T."/>
            <person name="Mori H."/>
            <person name="Tajima N."/>
            <person name="Moriyama T."/>
            <person name="Ikeuchi M."/>
            <person name="Watanabe M."/>
            <person name="Wada H."/>
            <person name="Kobayashi K."/>
            <person name="Saito M."/>
            <person name="Masuda T."/>
            <person name="Sasaki-Sekimoto Y."/>
            <person name="Mashiguchi K."/>
            <person name="Awai K."/>
            <person name="Shimojima M."/>
            <person name="Masuda S."/>
            <person name="Iwai M."/>
            <person name="Nobusawa T."/>
            <person name="Narise T."/>
            <person name="Kondo S."/>
            <person name="Saito H."/>
            <person name="Sato R."/>
            <person name="Murakawa M."/>
            <person name="Ihara Y."/>
            <person name="Oshima-Yamada Y."/>
            <person name="Ohtaka K."/>
            <person name="Satoh M."/>
            <person name="Sonobe K."/>
            <person name="Ishii M."/>
            <person name="Ohtani R."/>
            <person name="Kanamori-Sato M."/>
            <person name="Honoki R."/>
            <person name="Miyazaki D."/>
            <person name="Mochizuki H."/>
            <person name="Umetsu J."/>
            <person name="Higashi K."/>
            <person name="Shibata D."/>
            <person name="Kamiya Y."/>
            <person name="Sato N."/>
            <person name="Nakamura Y."/>
            <person name="Tabata S."/>
            <person name="Ida S."/>
            <person name="Kurokawa K."/>
            <person name="Ohta H."/>
        </authorList>
    </citation>
    <scope>NUCLEOTIDE SEQUENCE [LARGE SCALE GENOMIC DNA]</scope>
    <source>
        <strain evidence="2 3">NIES-2285</strain>
    </source>
</reference>
<feature type="region of interest" description="Disordered" evidence="1">
    <location>
        <begin position="226"/>
        <end position="295"/>
    </location>
</feature>
<keyword evidence="3" id="KW-1185">Reference proteome</keyword>
<proteinExistence type="predicted"/>
<organism evidence="2 3">
    <name type="scientific">Klebsormidium nitens</name>
    <name type="common">Green alga</name>
    <name type="synonym">Ulothrix nitens</name>
    <dbReference type="NCBI Taxonomy" id="105231"/>
    <lineage>
        <taxon>Eukaryota</taxon>
        <taxon>Viridiplantae</taxon>
        <taxon>Streptophyta</taxon>
        <taxon>Klebsormidiophyceae</taxon>
        <taxon>Klebsormidiales</taxon>
        <taxon>Klebsormidiaceae</taxon>
        <taxon>Klebsormidium</taxon>
    </lineage>
</organism>
<sequence length="352" mass="37985">MRCSTMGRTMTRRASRFLWCDTTRSAKLLPVGPSKQEPSTPDAPIRHARGAEESTLPRLGGRGRPRMRALIPLGEDNPPASGPVNLGMHARGGPPMVSRGGVSFNARIPGLGQVVSDTRPSPASVEDSTLMLQLAQAQAQLAAKEAELRQLRGAAQRHTALPNPPVSLWEPPEGPPLSRPSVLDRLEPRPSAFDRLSAPPPSMPTNATMGRQPGMDRAMHDFFMAGGESWQGPRTGQPPRGSFDPSAPLGADPVAASSKGASSISSAHDDSFRGGPPHRAPRLSRASPSSSPASFTWGVDKWPRKYCFNWQSNKPCSTDPCHWPHTHVCRWCGDPNRSPEHGNACNQRPQKE</sequence>
<feature type="region of interest" description="Disordered" evidence="1">
    <location>
        <begin position="158"/>
        <end position="214"/>
    </location>
</feature>
<evidence type="ECO:0008006" key="4">
    <source>
        <dbReference type="Google" id="ProtNLM"/>
    </source>
</evidence>
<protein>
    <recommendedName>
        <fullName evidence="4">C3H1-type domain-containing protein</fullName>
    </recommendedName>
</protein>
<dbReference type="AlphaFoldDB" id="A0A1Y1I3B3"/>
<evidence type="ECO:0000313" key="2">
    <source>
        <dbReference type="EMBL" id="GAQ85425.1"/>
    </source>
</evidence>